<dbReference type="EMBL" id="WWCV01000001">
    <property type="protein sequence ID" value="MYN15292.1"/>
    <property type="molecule type" value="Genomic_DNA"/>
</dbReference>
<organism evidence="2 3">
    <name type="scientific">Duganella vulcania</name>
    <dbReference type="NCBI Taxonomy" id="2692166"/>
    <lineage>
        <taxon>Bacteria</taxon>
        <taxon>Pseudomonadati</taxon>
        <taxon>Pseudomonadota</taxon>
        <taxon>Betaproteobacteria</taxon>
        <taxon>Burkholderiales</taxon>
        <taxon>Oxalobacteraceae</taxon>
        <taxon>Telluria group</taxon>
        <taxon>Duganella</taxon>
    </lineage>
</organism>
<evidence type="ECO:0000313" key="2">
    <source>
        <dbReference type="EMBL" id="MYN15292.1"/>
    </source>
</evidence>
<keyword evidence="3" id="KW-1185">Reference proteome</keyword>
<name>A0A845H8G7_9BURK</name>
<comment type="caution">
    <text evidence="2">The sequence shown here is derived from an EMBL/GenBank/DDBJ whole genome shotgun (WGS) entry which is preliminary data.</text>
</comment>
<gene>
    <name evidence="2" type="ORF">GTP81_00845</name>
</gene>
<dbReference type="AlphaFoldDB" id="A0A845H8G7"/>
<evidence type="ECO:0000313" key="3">
    <source>
        <dbReference type="Proteomes" id="UP000484875"/>
    </source>
</evidence>
<protein>
    <submittedName>
        <fullName evidence="2">Type II toxin-antitoxin system RelE/ParE family toxin</fullName>
    </submittedName>
</protein>
<evidence type="ECO:0000256" key="1">
    <source>
        <dbReference type="ARBA" id="ARBA00022649"/>
    </source>
</evidence>
<dbReference type="Pfam" id="PF05016">
    <property type="entry name" value="ParE_toxin"/>
    <property type="match status" value="1"/>
</dbReference>
<dbReference type="InterPro" id="IPR007712">
    <property type="entry name" value="RelE/ParE_toxin"/>
</dbReference>
<dbReference type="Gene3D" id="3.30.2310.20">
    <property type="entry name" value="RelE-like"/>
    <property type="match status" value="1"/>
</dbReference>
<proteinExistence type="predicted"/>
<dbReference type="InterPro" id="IPR035093">
    <property type="entry name" value="RelE/ParE_toxin_dom_sf"/>
</dbReference>
<reference evidence="2 3" key="1">
    <citation type="submission" date="2019-12" db="EMBL/GenBank/DDBJ databases">
        <title>Novel species isolated from a subtropical stream in China.</title>
        <authorList>
            <person name="Lu H."/>
        </authorList>
    </citation>
    <scope>NUCLEOTIDE SEQUENCE [LARGE SCALE GENOMIC DNA]</scope>
    <source>
        <strain evidence="2 3">FT107W</strain>
    </source>
</reference>
<accession>A0A845H8G7</accession>
<keyword evidence="1" id="KW-1277">Toxin-antitoxin system</keyword>
<sequence length="92" mass="10695">MIVRWSRAAEKSFGDTLRRIHQQDPGTSQLILQRVHRALAVLVIQPGVGTPIPGTHIRRFVIPRTGHYIDYRVVDGELLISKWMRQTRKRKN</sequence>
<dbReference type="Proteomes" id="UP000484875">
    <property type="component" value="Unassembled WGS sequence"/>
</dbReference>